<dbReference type="SUPFAM" id="SSF56112">
    <property type="entry name" value="Protein kinase-like (PK-like)"/>
    <property type="match status" value="1"/>
</dbReference>
<organism evidence="2">
    <name type="scientific">Streptomyces sp. R08</name>
    <dbReference type="NCBI Taxonomy" id="3238624"/>
    <lineage>
        <taxon>Bacteria</taxon>
        <taxon>Bacillati</taxon>
        <taxon>Actinomycetota</taxon>
        <taxon>Actinomycetes</taxon>
        <taxon>Kitasatosporales</taxon>
        <taxon>Streptomycetaceae</taxon>
        <taxon>Streptomyces</taxon>
    </lineage>
</organism>
<dbReference type="PROSITE" id="PS50011">
    <property type="entry name" value="PROTEIN_KINASE_DOM"/>
    <property type="match status" value="1"/>
</dbReference>
<gene>
    <name evidence="2" type="ORF">AB5J58_27350</name>
</gene>
<name>A0AB39MF32_9ACTN</name>
<dbReference type="InterPro" id="IPR000719">
    <property type="entry name" value="Prot_kinase_dom"/>
</dbReference>
<dbReference type="InterPro" id="IPR011009">
    <property type="entry name" value="Kinase-like_dom_sf"/>
</dbReference>
<proteinExistence type="predicted"/>
<evidence type="ECO:0000313" key="2">
    <source>
        <dbReference type="EMBL" id="XDQ03642.1"/>
    </source>
</evidence>
<reference evidence="2" key="1">
    <citation type="submission" date="2024-07" db="EMBL/GenBank/DDBJ databases">
        <authorList>
            <person name="Yu S.T."/>
        </authorList>
    </citation>
    <scope>NUCLEOTIDE SEQUENCE</scope>
    <source>
        <strain evidence="2">R08</strain>
    </source>
</reference>
<dbReference type="GO" id="GO:0005524">
    <property type="term" value="F:ATP binding"/>
    <property type="evidence" value="ECO:0007669"/>
    <property type="project" value="InterPro"/>
</dbReference>
<feature type="domain" description="Protein kinase" evidence="1">
    <location>
        <begin position="1"/>
        <end position="101"/>
    </location>
</feature>
<sequence length="182" mass="19865">MAGTFATVAPEVLATGMCSVASDVYSLAATAFYLLSGQYPNGPVSLGMTARRDRIINGQFDKLRDIAPQISQSLGAVIERGLSQSPEGRPRSAQEFANQLARCSLHRRAWRRIAPHNGHDLYFKGDAVKSAKEVTVCVLLDAHGRSGIEVRSATGRHLRQHEKNSIPPNQVSAALRSLFRRL</sequence>
<dbReference type="Gene3D" id="1.10.510.10">
    <property type="entry name" value="Transferase(Phosphotransferase) domain 1"/>
    <property type="match status" value="1"/>
</dbReference>
<dbReference type="EMBL" id="CP163431">
    <property type="protein sequence ID" value="XDQ03642.1"/>
    <property type="molecule type" value="Genomic_DNA"/>
</dbReference>
<protein>
    <recommendedName>
        <fullName evidence="1">Protein kinase domain-containing protein</fullName>
    </recommendedName>
</protein>
<dbReference type="RefSeq" id="WP_369189473.1">
    <property type="nucleotide sequence ID" value="NZ_CP163431.1"/>
</dbReference>
<accession>A0AB39MF32</accession>
<evidence type="ECO:0000259" key="1">
    <source>
        <dbReference type="PROSITE" id="PS50011"/>
    </source>
</evidence>
<dbReference type="GO" id="GO:0004672">
    <property type="term" value="F:protein kinase activity"/>
    <property type="evidence" value="ECO:0007669"/>
    <property type="project" value="InterPro"/>
</dbReference>
<dbReference type="AlphaFoldDB" id="A0AB39MF32"/>